<accession>A0A6L6XX53</accession>
<evidence type="ECO:0000313" key="2">
    <source>
        <dbReference type="Proteomes" id="UP000473525"/>
    </source>
</evidence>
<reference evidence="1 2" key="1">
    <citation type="submission" date="2019-12" db="EMBL/GenBank/DDBJ databases">
        <authorList>
            <person name="Huq M.A."/>
        </authorList>
    </citation>
    <scope>NUCLEOTIDE SEQUENCE [LARGE SCALE GENOMIC DNA]</scope>
    <source>
        <strain evidence="1 2">MAH-18</strain>
    </source>
</reference>
<dbReference type="RefSeq" id="WP_157346041.1">
    <property type="nucleotide sequence ID" value="NZ_WSEK01000005.1"/>
</dbReference>
<gene>
    <name evidence="1" type="ORF">GON03_18995</name>
</gene>
<evidence type="ECO:0008006" key="3">
    <source>
        <dbReference type="Google" id="ProtNLM"/>
    </source>
</evidence>
<dbReference type="AlphaFoldDB" id="A0A6L6XX53"/>
<keyword evidence="2" id="KW-1185">Reference proteome</keyword>
<dbReference type="EMBL" id="WSEK01000005">
    <property type="protein sequence ID" value="MVQ51273.1"/>
    <property type="molecule type" value="Genomic_DNA"/>
</dbReference>
<organism evidence="1 2">
    <name type="scientific">Nocardioides agri</name>
    <dbReference type="NCBI Taxonomy" id="2682843"/>
    <lineage>
        <taxon>Bacteria</taxon>
        <taxon>Bacillati</taxon>
        <taxon>Actinomycetota</taxon>
        <taxon>Actinomycetes</taxon>
        <taxon>Propionibacteriales</taxon>
        <taxon>Nocardioidaceae</taxon>
        <taxon>Nocardioides</taxon>
    </lineage>
</organism>
<comment type="caution">
    <text evidence="1">The sequence shown here is derived from an EMBL/GenBank/DDBJ whole genome shotgun (WGS) entry which is preliminary data.</text>
</comment>
<sequence>MIPEDAWPAGDRRYWTDDETRLHYDFTETPYATAPYTAEDNAAADERAAKAEAEANRATLADQVHAALTGNRAFLALTSPTNAQVIAQVRALTRQMNTLIRLTVNDLSGTD</sequence>
<name>A0A6L6XX53_9ACTN</name>
<evidence type="ECO:0000313" key="1">
    <source>
        <dbReference type="EMBL" id="MVQ51273.1"/>
    </source>
</evidence>
<dbReference type="Proteomes" id="UP000473525">
    <property type="component" value="Unassembled WGS sequence"/>
</dbReference>
<proteinExistence type="predicted"/>
<protein>
    <recommendedName>
        <fullName evidence="3">Tail fiber assembly protein</fullName>
    </recommendedName>
</protein>